<evidence type="ECO:0000256" key="1">
    <source>
        <dbReference type="PROSITE-ProRule" id="PRU00339"/>
    </source>
</evidence>
<dbReference type="GeneID" id="8438942"/>
<dbReference type="InterPro" id="IPR046341">
    <property type="entry name" value="SET_dom_sf"/>
</dbReference>
<reference evidence="3" key="1">
    <citation type="journal article" date="2009" name="Genome Res.">
        <title>Comparative genomic analyses of the human fungal pathogens Coccidioides and their relatives.</title>
        <authorList>
            <person name="Sharpton T.J."/>
            <person name="Stajich J.E."/>
            <person name="Rounsley S.D."/>
            <person name="Gardner M.J."/>
            <person name="Wortman J.R."/>
            <person name="Jordar V.S."/>
            <person name="Maiti R."/>
            <person name="Kodira C.D."/>
            <person name="Neafsey D.E."/>
            <person name="Zeng Q."/>
            <person name="Hung C.-Y."/>
            <person name="McMahan C."/>
            <person name="Muszewska A."/>
            <person name="Grynberg M."/>
            <person name="Mandel M.A."/>
            <person name="Kellner E.M."/>
            <person name="Barker B.M."/>
            <person name="Galgiani J.N."/>
            <person name="Orbach M.J."/>
            <person name="Kirkland T.N."/>
            <person name="Cole G.T."/>
            <person name="Henn M.R."/>
            <person name="Birren B.W."/>
            <person name="Taylor J.W."/>
        </authorList>
    </citation>
    <scope>NUCLEOTIDE SEQUENCE [LARGE SCALE GENOMIC DNA]</scope>
    <source>
        <strain evidence="3">UAMH 1704</strain>
    </source>
</reference>
<dbReference type="AlphaFoldDB" id="C4JU97"/>
<dbReference type="Gene3D" id="1.25.40.10">
    <property type="entry name" value="Tetratricopeptide repeat domain"/>
    <property type="match status" value="1"/>
</dbReference>
<dbReference type="InParanoid" id="C4JU97"/>
<dbReference type="EMBL" id="CH476617">
    <property type="protein sequence ID" value="EEP81194.1"/>
    <property type="molecule type" value="Genomic_DNA"/>
</dbReference>
<keyword evidence="3" id="KW-1185">Reference proteome</keyword>
<organism evidence="2 3">
    <name type="scientific">Uncinocarpus reesii (strain UAMH 1704)</name>
    <dbReference type="NCBI Taxonomy" id="336963"/>
    <lineage>
        <taxon>Eukaryota</taxon>
        <taxon>Fungi</taxon>
        <taxon>Dikarya</taxon>
        <taxon>Ascomycota</taxon>
        <taxon>Pezizomycotina</taxon>
        <taxon>Eurotiomycetes</taxon>
        <taxon>Eurotiomycetidae</taxon>
        <taxon>Onygenales</taxon>
        <taxon>Onygenaceae</taxon>
        <taxon>Uncinocarpus</taxon>
    </lineage>
</organism>
<evidence type="ECO:0000313" key="3">
    <source>
        <dbReference type="Proteomes" id="UP000002058"/>
    </source>
</evidence>
<dbReference type="RefSeq" id="XP_002585347.1">
    <property type="nucleotide sequence ID" value="XM_002585301.1"/>
</dbReference>
<gene>
    <name evidence="2" type="ORF">UREG_06036</name>
</gene>
<protein>
    <recommendedName>
        <fullName evidence="4">SET domain-containing protein</fullName>
    </recommendedName>
</protein>
<dbReference type="OMA" id="HACLANA"/>
<dbReference type="PANTHER" id="PTHR47643:SF2">
    <property type="entry name" value="TPR DOMAIN PROTEIN (AFU_ORTHOLOGUE AFUA_5G12710)"/>
    <property type="match status" value="1"/>
</dbReference>
<name>C4JU97_UNCRE</name>
<dbReference type="KEGG" id="ure:UREG_06036"/>
<dbReference type="InterPro" id="IPR011990">
    <property type="entry name" value="TPR-like_helical_dom_sf"/>
</dbReference>
<dbReference type="eggNOG" id="KOG4151">
    <property type="taxonomic scope" value="Eukaryota"/>
</dbReference>
<dbReference type="STRING" id="336963.C4JU97"/>
<dbReference type="InterPro" id="IPR053209">
    <property type="entry name" value="Gramillin-biosynth_MTr"/>
</dbReference>
<feature type="repeat" description="TPR" evidence="1">
    <location>
        <begin position="201"/>
        <end position="234"/>
    </location>
</feature>
<sequence length="737" mass="83913">MDTHDVSDAPEYLQLLRGHQKTLRNAQSRKGQRPRPTKSREEIIMQFQFRQMMKDNTPMRGDLIRSSFVPPAYNPCITPLKDLEKAMIKDLTLETHHRGSYLLLRAVTSTDVLTAVMVIVEDEERNVLMLQLYNQANEFSADSHISEGTAIIVKEPYLKVMSDGDYGLRVDHLSDVVFIPEYDSRVPLRWRQQRIKEETTAGDWKTTGNDFFNEARYHFAIECYSKALDSSPTDDEAVIIKLNRALTFLKTHQFDAALRDLDVASTGPKPSEKALFRKSQALYCLRRFRESCDVHTVLSREYPENSAAKREFARAMARLAEQESGKYQFKRLQLEARKIRPPKLDHATYIGPVAVQPTESRGRGLFTTEAVKAGDLLFCEKAFAYAFYDSDAANKVLPLLINAQTGAMTMGSQAELIENIVQEIYKNPSLMPIFTGLYHGSYEPVNVTEVDDKPVVDTFLAERIMSLNCFGCPTSSRESHMRLLKEEAQSENRAERFRSCGDLAPNTEITFWYRSPLDNKYNETHMDLKHWGFKCSCVICQDRQATVKADLRMRTKLRADMLKLFQNSKRSSPAKLEALLSRFVETYSQPAPEVPRLGMWDPYLALSRMYAAYNQPHKAIEFTLKTLESLGYTIKGGNLPRTSGLPLLVEKWGLMTDSLVGCWMGLSNAYREVAPDLADQAEKYARITYRVCVGEDETFDETYSSERPNGPLISLIATRTCTAVLKFVTTWAGEDEA</sequence>
<dbReference type="Proteomes" id="UP000002058">
    <property type="component" value="Unassembled WGS sequence"/>
</dbReference>
<dbReference type="SUPFAM" id="SSF48452">
    <property type="entry name" value="TPR-like"/>
    <property type="match status" value="1"/>
</dbReference>
<dbReference type="OrthoDB" id="438641at2759"/>
<dbReference type="PROSITE" id="PS50005">
    <property type="entry name" value="TPR"/>
    <property type="match status" value="1"/>
</dbReference>
<accession>C4JU97</accession>
<dbReference type="InterPro" id="IPR019734">
    <property type="entry name" value="TPR_rpt"/>
</dbReference>
<dbReference type="VEuPathDB" id="FungiDB:UREG_06036"/>
<dbReference type="PANTHER" id="PTHR47643">
    <property type="entry name" value="TPR DOMAIN PROTEIN (AFU_ORTHOLOGUE AFUA_5G12710)"/>
    <property type="match status" value="1"/>
</dbReference>
<dbReference type="HOGENOM" id="CLU_009043_2_0_1"/>
<keyword evidence="1" id="KW-0802">TPR repeat</keyword>
<evidence type="ECO:0000313" key="2">
    <source>
        <dbReference type="EMBL" id="EEP81194.1"/>
    </source>
</evidence>
<proteinExistence type="predicted"/>
<dbReference type="SUPFAM" id="SSF82199">
    <property type="entry name" value="SET domain"/>
    <property type="match status" value="1"/>
</dbReference>
<evidence type="ECO:0008006" key="4">
    <source>
        <dbReference type="Google" id="ProtNLM"/>
    </source>
</evidence>